<name>A0A5S5CFG3_9FLAO</name>
<dbReference type="Pfam" id="PF08695">
    <property type="entry name" value="Coa1"/>
    <property type="match status" value="1"/>
</dbReference>
<feature type="transmembrane region" description="Helical" evidence="1">
    <location>
        <begin position="15"/>
        <end position="40"/>
    </location>
</feature>
<keyword evidence="1" id="KW-0812">Transmembrane</keyword>
<keyword evidence="3" id="KW-1185">Reference proteome</keyword>
<dbReference type="OrthoDB" id="1178263at2"/>
<proteinExistence type="predicted"/>
<dbReference type="RefSeq" id="WP_148781123.1">
    <property type="nucleotide sequence ID" value="NZ_VNHU01000001.1"/>
</dbReference>
<gene>
    <name evidence="2" type="ORF">BD809_101248</name>
</gene>
<dbReference type="EMBL" id="VNHU01000001">
    <property type="protein sequence ID" value="TYP77100.1"/>
    <property type="molecule type" value="Genomic_DNA"/>
</dbReference>
<dbReference type="AlphaFoldDB" id="A0A5S5CFG3"/>
<comment type="caution">
    <text evidence="2">The sequence shown here is derived from an EMBL/GenBank/DDBJ whole genome shotgun (WGS) entry which is preliminary data.</text>
</comment>
<dbReference type="InterPro" id="IPR014807">
    <property type="entry name" value="Coa1"/>
</dbReference>
<sequence>MEHTTEHKSWFGRNWGWVVPLGGCLTIILLVILFLGSLVFGVSKMVTSSDPYESGLERVRQDQYIVGILGEPIEKDGIMQGSLSLENDRGTADISIPIKGPKGKARLYVVGTKQEDHWNYSEIYVIIDGTDEQIDLLGFEQQNSIF</sequence>
<keyword evidence="1" id="KW-0472">Membrane</keyword>
<protein>
    <submittedName>
        <fullName evidence="2">Cytochrome oxidase complex assembly protein 1</fullName>
    </submittedName>
</protein>
<reference evidence="2 3" key="1">
    <citation type="submission" date="2019-07" db="EMBL/GenBank/DDBJ databases">
        <title>Genomic Encyclopedia of Archaeal and Bacterial Type Strains, Phase II (KMG-II): from individual species to whole genera.</title>
        <authorList>
            <person name="Goeker M."/>
        </authorList>
    </citation>
    <scope>NUCLEOTIDE SEQUENCE [LARGE SCALE GENOMIC DNA]</scope>
    <source>
        <strain evidence="2 3">DSM 17527</strain>
    </source>
</reference>
<evidence type="ECO:0000256" key="1">
    <source>
        <dbReference type="SAM" id="Phobius"/>
    </source>
</evidence>
<keyword evidence="1" id="KW-1133">Transmembrane helix</keyword>
<evidence type="ECO:0000313" key="3">
    <source>
        <dbReference type="Proteomes" id="UP000324376"/>
    </source>
</evidence>
<organism evidence="2 3">
    <name type="scientific">Aquimarina intermedia</name>
    <dbReference type="NCBI Taxonomy" id="350814"/>
    <lineage>
        <taxon>Bacteria</taxon>
        <taxon>Pseudomonadati</taxon>
        <taxon>Bacteroidota</taxon>
        <taxon>Flavobacteriia</taxon>
        <taxon>Flavobacteriales</taxon>
        <taxon>Flavobacteriaceae</taxon>
        <taxon>Aquimarina</taxon>
    </lineage>
</organism>
<dbReference type="Proteomes" id="UP000324376">
    <property type="component" value="Unassembled WGS sequence"/>
</dbReference>
<evidence type="ECO:0000313" key="2">
    <source>
        <dbReference type="EMBL" id="TYP77100.1"/>
    </source>
</evidence>
<accession>A0A5S5CFG3</accession>